<accession>A0A8J3J672</accession>
<evidence type="ECO:0000259" key="1">
    <source>
        <dbReference type="Pfam" id="PF01728"/>
    </source>
</evidence>
<dbReference type="Pfam" id="PF01728">
    <property type="entry name" value="FtsJ"/>
    <property type="match status" value="1"/>
</dbReference>
<dbReference type="EMBL" id="BOMB01000010">
    <property type="protein sequence ID" value="GID10809.1"/>
    <property type="molecule type" value="Genomic_DNA"/>
</dbReference>
<name>A0A8J3J672_9ACTN</name>
<dbReference type="GO" id="GO:0032259">
    <property type="term" value="P:methylation"/>
    <property type="evidence" value="ECO:0007669"/>
    <property type="project" value="InterPro"/>
</dbReference>
<dbReference type="RefSeq" id="WP_203656354.1">
    <property type="nucleotide sequence ID" value="NZ_BAAAZM010000004.1"/>
</dbReference>
<dbReference type="Gene3D" id="3.40.50.150">
    <property type="entry name" value="Vaccinia Virus protein VP39"/>
    <property type="match status" value="1"/>
</dbReference>
<proteinExistence type="predicted"/>
<organism evidence="2 3">
    <name type="scientific">Actinocatenispora rupis</name>
    <dbReference type="NCBI Taxonomy" id="519421"/>
    <lineage>
        <taxon>Bacteria</taxon>
        <taxon>Bacillati</taxon>
        <taxon>Actinomycetota</taxon>
        <taxon>Actinomycetes</taxon>
        <taxon>Micromonosporales</taxon>
        <taxon>Micromonosporaceae</taxon>
        <taxon>Actinocatenispora</taxon>
    </lineage>
</organism>
<keyword evidence="3" id="KW-1185">Reference proteome</keyword>
<sequence length="338" mass="36388">MASDRVMFSTAEESRGFAVRELRAEFGAGVPVEVLGPDLGVLDGPGVAAVADACRDRPLVFPRHLTVEVDRIDAAEATDPAAVAARAVRALPAGLDDVAVQAWVSGSSTVGYGAGVVARAVTDELSARGVAVARAGREWTLSCCLTARAVLIGLNRTAESLSDWPGGRVRLGRAPSRVSRSEFKLEELFNEHPLPLPVRGRAADFGASPGGWTRILRTRGFAVTAVDPGDLAPALAADRQVHHGRTTVGEFLRSDRTRFDLIVNDMRMPPVLSCRTMLDAAPHLAPRAYVVVTLKTGTRGPVEQVAECLEVLRRRYDVVFARQLYHNRSELTVVARLR</sequence>
<protein>
    <recommendedName>
        <fullName evidence="1">Ribosomal RNA methyltransferase FtsJ domain-containing protein</fullName>
    </recommendedName>
</protein>
<evidence type="ECO:0000313" key="3">
    <source>
        <dbReference type="Proteomes" id="UP000612808"/>
    </source>
</evidence>
<dbReference type="InterPro" id="IPR029063">
    <property type="entry name" value="SAM-dependent_MTases_sf"/>
</dbReference>
<feature type="domain" description="Ribosomal RNA methyltransferase FtsJ" evidence="1">
    <location>
        <begin position="178"/>
        <end position="279"/>
    </location>
</feature>
<comment type="caution">
    <text evidence="2">The sequence shown here is derived from an EMBL/GenBank/DDBJ whole genome shotgun (WGS) entry which is preliminary data.</text>
</comment>
<dbReference type="PANTHER" id="PTHR37524:SF2">
    <property type="entry name" value="RIBOSOMAL RNA METHYLTRANSFERASE FTSJ DOMAIN-CONTAINING PROTEIN"/>
    <property type="match status" value="1"/>
</dbReference>
<dbReference type="PANTHER" id="PTHR37524">
    <property type="entry name" value="RIBOSOMAL RNA LARGE SUBUNIT METHYLTRANSFERASE M"/>
    <property type="match status" value="1"/>
</dbReference>
<dbReference type="SUPFAM" id="SSF53335">
    <property type="entry name" value="S-adenosyl-L-methionine-dependent methyltransferases"/>
    <property type="match status" value="1"/>
</dbReference>
<evidence type="ECO:0000313" key="2">
    <source>
        <dbReference type="EMBL" id="GID10809.1"/>
    </source>
</evidence>
<gene>
    <name evidence="2" type="ORF">Aru02nite_16980</name>
</gene>
<dbReference type="GO" id="GO:0008168">
    <property type="term" value="F:methyltransferase activity"/>
    <property type="evidence" value="ECO:0007669"/>
    <property type="project" value="InterPro"/>
</dbReference>
<dbReference type="Proteomes" id="UP000612808">
    <property type="component" value="Unassembled WGS sequence"/>
</dbReference>
<reference evidence="2" key="1">
    <citation type="submission" date="2021-01" db="EMBL/GenBank/DDBJ databases">
        <title>Whole genome shotgun sequence of Actinocatenispora rupis NBRC 107355.</title>
        <authorList>
            <person name="Komaki H."/>
            <person name="Tamura T."/>
        </authorList>
    </citation>
    <scope>NUCLEOTIDE SEQUENCE</scope>
    <source>
        <strain evidence="2">NBRC 107355</strain>
    </source>
</reference>
<dbReference type="InterPro" id="IPR002877">
    <property type="entry name" value="RNA_MeTrfase_FtsJ_dom"/>
</dbReference>
<dbReference type="AlphaFoldDB" id="A0A8J3J672"/>